<evidence type="ECO:0000313" key="3">
    <source>
        <dbReference type="EMBL" id="CAF4138100.1"/>
    </source>
</evidence>
<feature type="region of interest" description="Disordered" evidence="1">
    <location>
        <begin position="220"/>
        <end position="240"/>
    </location>
</feature>
<dbReference type="Proteomes" id="UP000682733">
    <property type="component" value="Unassembled WGS sequence"/>
</dbReference>
<proteinExistence type="predicted"/>
<dbReference type="AlphaFoldDB" id="A0A8S2F1E3"/>
<evidence type="ECO:0000313" key="4">
    <source>
        <dbReference type="Proteomes" id="UP000677228"/>
    </source>
</evidence>
<sequence>MRDDCTRPNEMKIDVDNVHSSMLSYNILQNDTQFKVRHINGFEKFLFSAGFDTHETKVTKRKPVHSSRFIYMRDAMRRYRNTMRPLTLADSYSLRGFYLPKIDFVKYRAPVWTIKNRYAEREVYYQPRPTVPGSDDKYKQKCDQGWTIAGCFKPEKVEQKPPYYDTRRYKEVSSSCTRHTIIIDKCSAYVKHAKRVKHRKTAKTDVVEEKQILQETKSDVKTELKQKNTDPIKPGQSDEKELIEGELDKTKKVEESQTVGCAVAHLVRTHEERFL</sequence>
<accession>A0A8S2F1E3</accession>
<name>A0A8S2F1E3_9BILA</name>
<dbReference type="Proteomes" id="UP000677228">
    <property type="component" value="Unassembled WGS sequence"/>
</dbReference>
<evidence type="ECO:0000256" key="1">
    <source>
        <dbReference type="SAM" id="MobiDB-lite"/>
    </source>
</evidence>
<organism evidence="2 4">
    <name type="scientific">Didymodactylos carnosus</name>
    <dbReference type="NCBI Taxonomy" id="1234261"/>
    <lineage>
        <taxon>Eukaryota</taxon>
        <taxon>Metazoa</taxon>
        <taxon>Spiralia</taxon>
        <taxon>Gnathifera</taxon>
        <taxon>Rotifera</taxon>
        <taxon>Eurotatoria</taxon>
        <taxon>Bdelloidea</taxon>
        <taxon>Philodinida</taxon>
        <taxon>Philodinidae</taxon>
        <taxon>Didymodactylos</taxon>
    </lineage>
</organism>
<comment type="caution">
    <text evidence="2">The sequence shown here is derived from an EMBL/GenBank/DDBJ whole genome shotgun (WGS) entry which is preliminary data.</text>
</comment>
<dbReference type="EMBL" id="CAJOBA010042691">
    <property type="protein sequence ID" value="CAF4138100.1"/>
    <property type="molecule type" value="Genomic_DNA"/>
</dbReference>
<evidence type="ECO:0000313" key="2">
    <source>
        <dbReference type="EMBL" id="CAF1326779.1"/>
    </source>
</evidence>
<protein>
    <submittedName>
        <fullName evidence="2">Uncharacterized protein</fullName>
    </submittedName>
</protein>
<reference evidence="2" key="1">
    <citation type="submission" date="2021-02" db="EMBL/GenBank/DDBJ databases">
        <authorList>
            <person name="Nowell W R."/>
        </authorList>
    </citation>
    <scope>NUCLEOTIDE SEQUENCE</scope>
</reference>
<dbReference type="EMBL" id="CAJNOK010021078">
    <property type="protein sequence ID" value="CAF1326779.1"/>
    <property type="molecule type" value="Genomic_DNA"/>
</dbReference>
<gene>
    <name evidence="2" type="ORF">OVA965_LOCUS29699</name>
    <name evidence="3" type="ORF">TMI583_LOCUS30484</name>
</gene>